<dbReference type="Pfam" id="PF09551">
    <property type="entry name" value="Spore_II_R"/>
    <property type="match status" value="1"/>
</dbReference>
<organism evidence="1 2">
    <name type="scientific">Faecalispora sporosphaeroides</name>
    <dbReference type="NCBI Taxonomy" id="1549"/>
    <lineage>
        <taxon>Bacteria</taxon>
        <taxon>Bacillati</taxon>
        <taxon>Bacillota</taxon>
        <taxon>Clostridia</taxon>
        <taxon>Eubacteriales</taxon>
        <taxon>Oscillospiraceae</taxon>
        <taxon>Faecalispora</taxon>
    </lineage>
</organism>
<gene>
    <name evidence="1" type="primary">spoIIR</name>
    <name evidence="1" type="ORF">E7512_00235</name>
</gene>
<comment type="caution">
    <text evidence="1">The sequence shown here is derived from an EMBL/GenBank/DDBJ whole genome shotgun (WGS) entry which is preliminary data.</text>
</comment>
<reference evidence="1" key="1">
    <citation type="submission" date="2019-04" db="EMBL/GenBank/DDBJ databases">
        <title>Evolution of Biomass-Degrading Anaerobic Consortia Revealed by Metagenomics.</title>
        <authorList>
            <person name="Peng X."/>
        </authorList>
    </citation>
    <scope>NUCLEOTIDE SEQUENCE</scope>
    <source>
        <strain evidence="1">SIG551</strain>
    </source>
</reference>
<name>A0A928KTM9_9FIRM</name>
<sequence>MNSTQNSWKLKNIEKALIIAFVLTVACSFTSFFSFARQCEDIPNHVLRLHVLANSDTSEDQELKLYVRNRILTESAGMLDGITDRKEAEQVVRRNMPRLRAAAAEEIAQRGYQYPVDIELENVYFTTRQYRQVTLPAGSYDALRVTIGQAQGKNWWCVMFPPMCLPAAEEKEELDDVLNPKQMEIVTGQYEIRFKSLELYEQFKNWAAGKGRTNPSGIR</sequence>
<evidence type="ECO:0000313" key="1">
    <source>
        <dbReference type="EMBL" id="MBE6832011.1"/>
    </source>
</evidence>
<dbReference type="InterPro" id="IPR014202">
    <property type="entry name" value="Spore_II_R"/>
</dbReference>
<evidence type="ECO:0000313" key="2">
    <source>
        <dbReference type="Proteomes" id="UP000754750"/>
    </source>
</evidence>
<dbReference type="EMBL" id="SVNY01000001">
    <property type="protein sequence ID" value="MBE6832011.1"/>
    <property type="molecule type" value="Genomic_DNA"/>
</dbReference>
<protein>
    <submittedName>
        <fullName evidence="1">Stage II sporulation protein R</fullName>
    </submittedName>
</protein>
<dbReference type="Proteomes" id="UP000754750">
    <property type="component" value="Unassembled WGS sequence"/>
</dbReference>
<dbReference type="NCBIfam" id="TIGR02837">
    <property type="entry name" value="spore_II_R"/>
    <property type="match status" value="1"/>
</dbReference>
<proteinExistence type="predicted"/>
<dbReference type="AlphaFoldDB" id="A0A928KTM9"/>
<accession>A0A928KTM9</accession>
<dbReference type="RefSeq" id="WP_326839643.1">
    <property type="nucleotide sequence ID" value="NZ_JBKWRC010000001.1"/>
</dbReference>